<dbReference type="HOGENOM" id="CLU_2201361_0_0_1"/>
<dbReference type="EMBL" id="CM000129">
    <property type="protein sequence ID" value="EAY93616.1"/>
    <property type="molecule type" value="Genomic_DNA"/>
</dbReference>
<dbReference type="Proteomes" id="UP000007015">
    <property type="component" value="Chromosome 4"/>
</dbReference>
<dbReference type="AlphaFoldDB" id="A2XS06"/>
<evidence type="ECO:0000313" key="2">
    <source>
        <dbReference type="Proteomes" id="UP000007015"/>
    </source>
</evidence>
<protein>
    <submittedName>
        <fullName evidence="1">Uncharacterized protein</fullName>
    </submittedName>
</protein>
<organism evidence="1 2">
    <name type="scientific">Oryza sativa subsp. indica</name>
    <name type="common">Rice</name>
    <dbReference type="NCBI Taxonomy" id="39946"/>
    <lineage>
        <taxon>Eukaryota</taxon>
        <taxon>Viridiplantae</taxon>
        <taxon>Streptophyta</taxon>
        <taxon>Embryophyta</taxon>
        <taxon>Tracheophyta</taxon>
        <taxon>Spermatophyta</taxon>
        <taxon>Magnoliopsida</taxon>
        <taxon>Liliopsida</taxon>
        <taxon>Poales</taxon>
        <taxon>Poaceae</taxon>
        <taxon>BOP clade</taxon>
        <taxon>Oryzoideae</taxon>
        <taxon>Oryzeae</taxon>
        <taxon>Oryzinae</taxon>
        <taxon>Oryza</taxon>
        <taxon>Oryza sativa</taxon>
    </lineage>
</organism>
<sequence length="108" mass="12462">MTDNELESDDSECWYNGSNPCRWTPTMTCPPRMMRMMTGRPGTEAEAPKEVTEAEAKHMASLRLRGCYSDGQSVWMTPSWRHHGILSQEDPPSWSRCRCQSPTRLWHS</sequence>
<dbReference type="Gramene" id="BGIOSGA016150-TA">
    <property type="protein sequence ID" value="BGIOSGA016150-PA"/>
    <property type="gene ID" value="BGIOSGA016150"/>
</dbReference>
<reference evidence="1 2" key="1">
    <citation type="journal article" date="2005" name="PLoS Biol.">
        <title>The genomes of Oryza sativa: a history of duplications.</title>
        <authorList>
            <person name="Yu J."/>
            <person name="Wang J."/>
            <person name="Lin W."/>
            <person name="Li S."/>
            <person name="Li H."/>
            <person name="Zhou J."/>
            <person name="Ni P."/>
            <person name="Dong W."/>
            <person name="Hu S."/>
            <person name="Zeng C."/>
            <person name="Zhang J."/>
            <person name="Zhang Y."/>
            <person name="Li R."/>
            <person name="Xu Z."/>
            <person name="Li S."/>
            <person name="Li X."/>
            <person name="Zheng H."/>
            <person name="Cong L."/>
            <person name="Lin L."/>
            <person name="Yin J."/>
            <person name="Geng J."/>
            <person name="Li G."/>
            <person name="Shi J."/>
            <person name="Liu J."/>
            <person name="Lv H."/>
            <person name="Li J."/>
            <person name="Wang J."/>
            <person name="Deng Y."/>
            <person name="Ran L."/>
            <person name="Shi X."/>
            <person name="Wang X."/>
            <person name="Wu Q."/>
            <person name="Li C."/>
            <person name="Ren X."/>
            <person name="Wang J."/>
            <person name="Wang X."/>
            <person name="Li D."/>
            <person name="Liu D."/>
            <person name="Zhang X."/>
            <person name="Ji Z."/>
            <person name="Zhao W."/>
            <person name="Sun Y."/>
            <person name="Zhang Z."/>
            <person name="Bao J."/>
            <person name="Han Y."/>
            <person name="Dong L."/>
            <person name="Ji J."/>
            <person name="Chen P."/>
            <person name="Wu S."/>
            <person name="Liu J."/>
            <person name="Xiao Y."/>
            <person name="Bu D."/>
            <person name="Tan J."/>
            <person name="Yang L."/>
            <person name="Ye C."/>
            <person name="Zhang J."/>
            <person name="Xu J."/>
            <person name="Zhou Y."/>
            <person name="Yu Y."/>
            <person name="Zhang B."/>
            <person name="Zhuang S."/>
            <person name="Wei H."/>
            <person name="Liu B."/>
            <person name="Lei M."/>
            <person name="Yu H."/>
            <person name="Li Y."/>
            <person name="Xu H."/>
            <person name="Wei S."/>
            <person name="He X."/>
            <person name="Fang L."/>
            <person name="Zhang Z."/>
            <person name="Zhang Y."/>
            <person name="Huang X."/>
            <person name="Su Z."/>
            <person name="Tong W."/>
            <person name="Li J."/>
            <person name="Tong Z."/>
            <person name="Li S."/>
            <person name="Ye J."/>
            <person name="Wang L."/>
            <person name="Fang L."/>
            <person name="Lei T."/>
            <person name="Chen C."/>
            <person name="Chen H."/>
            <person name="Xu Z."/>
            <person name="Li H."/>
            <person name="Huang H."/>
            <person name="Zhang F."/>
            <person name="Xu H."/>
            <person name="Li N."/>
            <person name="Zhao C."/>
            <person name="Li S."/>
            <person name="Dong L."/>
            <person name="Huang Y."/>
            <person name="Li L."/>
            <person name="Xi Y."/>
            <person name="Qi Q."/>
            <person name="Li W."/>
            <person name="Zhang B."/>
            <person name="Hu W."/>
            <person name="Zhang Y."/>
            <person name="Tian X."/>
            <person name="Jiao Y."/>
            <person name="Liang X."/>
            <person name="Jin J."/>
            <person name="Gao L."/>
            <person name="Zheng W."/>
            <person name="Hao B."/>
            <person name="Liu S."/>
            <person name="Wang W."/>
            <person name="Yuan L."/>
            <person name="Cao M."/>
            <person name="McDermott J."/>
            <person name="Samudrala R."/>
            <person name="Wang J."/>
            <person name="Wong G.K."/>
            <person name="Yang H."/>
        </authorList>
    </citation>
    <scope>NUCLEOTIDE SEQUENCE [LARGE SCALE GENOMIC DNA]</scope>
    <source>
        <strain evidence="2">cv. 93-11</strain>
    </source>
</reference>
<proteinExistence type="predicted"/>
<accession>A2XS06</accession>
<gene>
    <name evidence="1" type="ORF">OsI_15400</name>
</gene>
<keyword evidence="2" id="KW-1185">Reference proteome</keyword>
<name>A2XS06_ORYSI</name>
<evidence type="ECO:0000313" key="1">
    <source>
        <dbReference type="EMBL" id="EAY93616.1"/>
    </source>
</evidence>